<gene>
    <name evidence="12" type="ordered locus">Mzhil_1265</name>
</gene>
<feature type="domain" description="Transcription factor NikR nickel binding C-terminal" evidence="11">
    <location>
        <begin position="58"/>
        <end position="134"/>
    </location>
</feature>
<evidence type="ECO:0000259" key="10">
    <source>
        <dbReference type="Pfam" id="PF01402"/>
    </source>
</evidence>
<evidence type="ECO:0000256" key="9">
    <source>
        <dbReference type="HAMAP-Rule" id="MF_00476"/>
    </source>
</evidence>
<comment type="cofactor">
    <cofactor evidence="1">
        <name>Ni(2+)</name>
        <dbReference type="ChEBI" id="CHEBI:49786"/>
    </cofactor>
</comment>
<evidence type="ECO:0000259" key="11">
    <source>
        <dbReference type="Pfam" id="PF08753"/>
    </source>
</evidence>
<evidence type="ECO:0000256" key="6">
    <source>
        <dbReference type="ARBA" id="ARBA00023015"/>
    </source>
</evidence>
<evidence type="ECO:0000313" key="13">
    <source>
        <dbReference type="Proteomes" id="UP000006622"/>
    </source>
</evidence>
<organism evidence="12 13">
    <name type="scientific">Methanosalsum zhilinae (strain DSM 4017 / NBRC 107636 / OCM 62 / WeN5)</name>
    <name type="common">Methanohalophilus zhilinae</name>
    <dbReference type="NCBI Taxonomy" id="679901"/>
    <lineage>
        <taxon>Archaea</taxon>
        <taxon>Methanobacteriati</taxon>
        <taxon>Methanobacteriota</taxon>
        <taxon>Stenosarchaea group</taxon>
        <taxon>Methanomicrobia</taxon>
        <taxon>Methanosarcinales</taxon>
        <taxon>Methanosarcinaceae</taxon>
        <taxon>Methanosalsum</taxon>
    </lineage>
</organism>
<evidence type="ECO:0000256" key="5">
    <source>
        <dbReference type="ARBA" id="ARBA00022723"/>
    </source>
</evidence>
<dbReference type="Gene3D" id="1.10.1220.10">
    <property type="entry name" value="Met repressor-like"/>
    <property type="match status" value="1"/>
</dbReference>
<keyword evidence="6 9" id="KW-0805">Transcription regulation</keyword>
<dbReference type="InterPro" id="IPR045865">
    <property type="entry name" value="ACT-like_dom_sf"/>
</dbReference>
<dbReference type="GeneID" id="10822901"/>
<evidence type="ECO:0000313" key="12">
    <source>
        <dbReference type="EMBL" id="AEH61119.1"/>
    </source>
</evidence>
<sequence>MESELSRIGVSIPVDLLSRFDEIMHQTGYSSRSEGIRDSIKSYIKYYEWVCEVKGERVGIISVIYNPSQHGISEKFSSIKYSYPEILISTSSIYISEREILEVIILQGNAEEIKLFNENIMAQKGVKYVRLSTIELTND</sequence>
<dbReference type="SUPFAM" id="SSF55021">
    <property type="entry name" value="ACT-like"/>
    <property type="match status" value="1"/>
</dbReference>
<keyword evidence="7 9" id="KW-0238">DNA-binding</keyword>
<dbReference type="PANTHER" id="PTHR34719:SF2">
    <property type="entry name" value="NICKEL-RESPONSIVE REGULATOR"/>
    <property type="match status" value="1"/>
</dbReference>
<name>F7XN10_METZD</name>
<dbReference type="InterPro" id="IPR050192">
    <property type="entry name" value="CopG/NikR_regulator"/>
</dbReference>
<evidence type="ECO:0000256" key="7">
    <source>
        <dbReference type="ARBA" id="ARBA00023125"/>
    </source>
</evidence>
<dbReference type="Pfam" id="PF01402">
    <property type="entry name" value="RHH_1"/>
    <property type="match status" value="1"/>
</dbReference>
<dbReference type="Pfam" id="PF08753">
    <property type="entry name" value="NikR_C"/>
    <property type="match status" value="1"/>
</dbReference>
<feature type="domain" description="Ribbon-helix-helix protein CopG" evidence="10">
    <location>
        <begin position="7"/>
        <end position="46"/>
    </location>
</feature>
<dbReference type="GO" id="GO:0003677">
    <property type="term" value="F:DNA binding"/>
    <property type="evidence" value="ECO:0007669"/>
    <property type="project" value="UniProtKB-KW"/>
</dbReference>
<evidence type="ECO:0000256" key="1">
    <source>
        <dbReference type="ARBA" id="ARBA00001967"/>
    </source>
</evidence>
<proteinExistence type="inferred from homology"/>
<keyword evidence="4" id="KW-0533">Nickel</keyword>
<evidence type="ECO:0000256" key="4">
    <source>
        <dbReference type="ARBA" id="ARBA00022596"/>
    </source>
</evidence>
<dbReference type="SUPFAM" id="SSF47598">
    <property type="entry name" value="Ribbon-helix-helix"/>
    <property type="match status" value="1"/>
</dbReference>
<dbReference type="NCBIfam" id="NF002169">
    <property type="entry name" value="PRK01002.1"/>
    <property type="match status" value="1"/>
</dbReference>
<accession>F7XN10</accession>
<dbReference type="HOGENOM" id="CLU_113319_1_2_2"/>
<dbReference type="GO" id="GO:0016151">
    <property type="term" value="F:nickel cation binding"/>
    <property type="evidence" value="ECO:0007669"/>
    <property type="project" value="UniProtKB-UniRule"/>
</dbReference>
<dbReference type="AlphaFoldDB" id="F7XN10"/>
<dbReference type="GO" id="GO:0003700">
    <property type="term" value="F:DNA-binding transcription factor activity"/>
    <property type="evidence" value="ECO:0007669"/>
    <property type="project" value="UniProtKB-UniRule"/>
</dbReference>
<dbReference type="CDD" id="cd22231">
    <property type="entry name" value="RHH_NikR_HicB-like"/>
    <property type="match status" value="1"/>
</dbReference>
<dbReference type="InterPro" id="IPR010985">
    <property type="entry name" value="Ribbon_hlx_hlx"/>
</dbReference>
<dbReference type="PANTHER" id="PTHR34719">
    <property type="entry name" value="NICKEL-RESPONSIVE REGULATOR"/>
    <property type="match status" value="1"/>
</dbReference>
<dbReference type="STRING" id="679901.Mzhil_1265"/>
<dbReference type="InterPro" id="IPR022988">
    <property type="entry name" value="Ni_resp_reg_NikR"/>
</dbReference>
<evidence type="ECO:0000256" key="2">
    <source>
        <dbReference type="ARBA" id="ARBA00002339"/>
    </source>
</evidence>
<dbReference type="InterPro" id="IPR013321">
    <property type="entry name" value="Arc_rbn_hlx_hlx"/>
</dbReference>
<dbReference type="RefSeq" id="WP_013898556.1">
    <property type="nucleotide sequence ID" value="NC_015676.1"/>
</dbReference>
<keyword evidence="8 9" id="KW-0804">Transcription</keyword>
<reference evidence="12" key="1">
    <citation type="submission" date="2010-07" db="EMBL/GenBank/DDBJ databases">
        <title>The complete genome of Methanosalsum zhilinae DSM 4017.</title>
        <authorList>
            <consortium name="US DOE Joint Genome Institute (JGI-PGF)"/>
            <person name="Lucas S."/>
            <person name="Copeland A."/>
            <person name="Lapidus A."/>
            <person name="Glavina del Rio T."/>
            <person name="Dalin E."/>
            <person name="Tice H."/>
            <person name="Bruce D."/>
            <person name="Goodwin L."/>
            <person name="Pitluck S."/>
            <person name="Kyrpides N."/>
            <person name="Mavromatis K."/>
            <person name="Ovchinnikova G."/>
            <person name="Daligault H."/>
            <person name="Detter J.C."/>
            <person name="Han C."/>
            <person name="Tapia R."/>
            <person name="Larimer F."/>
            <person name="Land M."/>
            <person name="Hauser L."/>
            <person name="Markowitz V."/>
            <person name="Cheng J.-F."/>
            <person name="Hugenholtz P."/>
            <person name="Woyke T."/>
            <person name="Wu D."/>
            <person name="Spring S."/>
            <person name="Schueler E."/>
            <person name="Brambilla E."/>
            <person name="Klenk H.-P."/>
            <person name="Eisen J.A."/>
        </authorList>
    </citation>
    <scope>NUCLEOTIDE SEQUENCE</scope>
    <source>
        <strain evidence="12">DSM 4017</strain>
    </source>
</reference>
<comment type="function">
    <text evidence="2 9">Transcriptional regulator.</text>
</comment>
<dbReference type="EMBL" id="CP002101">
    <property type="protein sequence ID" value="AEH61119.1"/>
    <property type="molecule type" value="Genomic_DNA"/>
</dbReference>
<dbReference type="InterPro" id="IPR002145">
    <property type="entry name" value="CopG"/>
</dbReference>
<evidence type="ECO:0000256" key="3">
    <source>
        <dbReference type="ARBA" id="ARBA00008478"/>
    </source>
</evidence>
<dbReference type="HAMAP" id="MF_00476">
    <property type="entry name" value="NikR"/>
    <property type="match status" value="1"/>
</dbReference>
<dbReference type="Proteomes" id="UP000006622">
    <property type="component" value="Chromosome"/>
</dbReference>
<evidence type="ECO:0000256" key="8">
    <source>
        <dbReference type="ARBA" id="ARBA00023163"/>
    </source>
</evidence>
<dbReference type="InterPro" id="IPR027271">
    <property type="entry name" value="Acetolactate_synth/TF_NikR_C"/>
</dbReference>
<dbReference type="OrthoDB" id="25654at2157"/>
<dbReference type="NCBIfam" id="NF002815">
    <property type="entry name" value="PRK02967.1"/>
    <property type="match status" value="1"/>
</dbReference>
<dbReference type="KEGG" id="mzh:Mzhil_1265"/>
<protein>
    <recommendedName>
        <fullName evidence="9">Putative nickel-responsive regulator</fullName>
    </recommendedName>
</protein>
<comment type="similarity">
    <text evidence="3 9">Belongs to the transcriptional regulatory CopG/NikR family.</text>
</comment>
<dbReference type="Gene3D" id="3.30.70.1150">
    <property type="entry name" value="ACT-like. Chain A, domain 2"/>
    <property type="match status" value="1"/>
</dbReference>
<dbReference type="GO" id="GO:0010045">
    <property type="term" value="P:response to nickel cation"/>
    <property type="evidence" value="ECO:0007669"/>
    <property type="project" value="InterPro"/>
</dbReference>
<keyword evidence="13" id="KW-1185">Reference proteome</keyword>
<dbReference type="InterPro" id="IPR014864">
    <property type="entry name" value="TF_NikR_Ni-bd_C"/>
</dbReference>
<keyword evidence="5" id="KW-0479">Metal-binding</keyword>
<comment type="caution">
    <text evidence="9">Lacks conserved residue(s) required for the propagation of feature annotation.</text>
</comment>